<proteinExistence type="predicted"/>
<accession>A0ABW3AH67</accession>
<evidence type="ECO:0000313" key="1">
    <source>
        <dbReference type="EMBL" id="MFD0790252.1"/>
    </source>
</evidence>
<dbReference type="Proteomes" id="UP001597055">
    <property type="component" value="Unassembled WGS sequence"/>
</dbReference>
<gene>
    <name evidence="1" type="ORF">ACFQ0P_07580</name>
</gene>
<dbReference type="RefSeq" id="WP_204977993.1">
    <property type="nucleotide sequence ID" value="NZ_JBHTII010000001.1"/>
</dbReference>
<dbReference type="EMBL" id="JBHTII010000001">
    <property type="protein sequence ID" value="MFD0790252.1"/>
    <property type="molecule type" value="Genomic_DNA"/>
</dbReference>
<reference evidence="2" key="1">
    <citation type="journal article" date="2019" name="Int. J. Syst. Evol. Microbiol.">
        <title>The Global Catalogue of Microorganisms (GCM) 10K type strain sequencing project: providing services to taxonomists for standard genome sequencing and annotation.</title>
        <authorList>
            <consortium name="The Broad Institute Genomics Platform"/>
            <consortium name="The Broad Institute Genome Sequencing Center for Infectious Disease"/>
            <person name="Wu L."/>
            <person name="Ma J."/>
        </authorList>
    </citation>
    <scope>NUCLEOTIDE SEQUENCE [LARGE SCALE GENOMIC DNA]</scope>
    <source>
        <strain evidence="2">CCUG 54523</strain>
    </source>
</reference>
<sequence length="89" mass="10019">MPVFVSIHQAPALDPDEVAAYIPDIKQNVHAEFQQCFINLEKGFIVTLYEGEDESAVREEFDRIGWPVDSVNEVHFSVDRDGLDAIPTS</sequence>
<dbReference type="Gene3D" id="3.30.70.3090">
    <property type="entry name" value="ORF SCO4226, nickel-binding ferredoxin-like monomer"/>
    <property type="match status" value="1"/>
</dbReference>
<protein>
    <submittedName>
        <fullName evidence="1">Nickel-binding protein</fullName>
    </submittedName>
</protein>
<comment type="caution">
    <text evidence="1">The sequence shown here is derived from an EMBL/GenBank/DDBJ whole genome shotgun (WGS) entry which is preliminary data.</text>
</comment>
<dbReference type="InterPro" id="IPR042557">
    <property type="entry name" value="SCO4226"/>
</dbReference>
<keyword evidence="2" id="KW-1185">Reference proteome</keyword>
<evidence type="ECO:0000313" key="2">
    <source>
        <dbReference type="Proteomes" id="UP001597055"/>
    </source>
</evidence>
<name>A0ABW3AH67_9MICO</name>
<organism evidence="1 2">
    <name type="scientific">Microbacterium insulae</name>
    <dbReference type="NCBI Taxonomy" id="483014"/>
    <lineage>
        <taxon>Bacteria</taxon>
        <taxon>Bacillati</taxon>
        <taxon>Actinomycetota</taxon>
        <taxon>Actinomycetes</taxon>
        <taxon>Micrococcales</taxon>
        <taxon>Microbacteriaceae</taxon>
        <taxon>Microbacterium</taxon>
    </lineage>
</organism>